<feature type="coiled-coil region" evidence="1">
    <location>
        <begin position="743"/>
        <end position="770"/>
    </location>
</feature>
<dbReference type="PANTHER" id="PTHR47691">
    <property type="entry name" value="REGULATOR-RELATED"/>
    <property type="match status" value="1"/>
</dbReference>
<dbReference type="Pfam" id="PF00931">
    <property type="entry name" value="NB-ARC"/>
    <property type="match status" value="1"/>
</dbReference>
<evidence type="ECO:0000313" key="5">
    <source>
        <dbReference type="Proteomes" id="UP001189429"/>
    </source>
</evidence>
<keyword evidence="5" id="KW-1185">Reference proteome</keyword>
<keyword evidence="2" id="KW-0472">Membrane</keyword>
<accession>A0ABN9W9C0</accession>
<dbReference type="InterPro" id="IPR002182">
    <property type="entry name" value="NB-ARC"/>
</dbReference>
<proteinExistence type="predicted"/>
<dbReference type="SMART" id="SM00028">
    <property type="entry name" value="TPR"/>
    <property type="match status" value="3"/>
</dbReference>
<evidence type="ECO:0000313" key="4">
    <source>
        <dbReference type="EMBL" id="CAK0881438.1"/>
    </source>
</evidence>
<protein>
    <recommendedName>
        <fullName evidence="3">NB-ARC domain-containing protein</fullName>
    </recommendedName>
</protein>
<dbReference type="Proteomes" id="UP001189429">
    <property type="component" value="Unassembled WGS sequence"/>
</dbReference>
<gene>
    <name evidence="4" type="ORF">PCOR1329_LOCUS64280</name>
</gene>
<evidence type="ECO:0000259" key="3">
    <source>
        <dbReference type="Pfam" id="PF00931"/>
    </source>
</evidence>
<comment type="caution">
    <text evidence="4">The sequence shown here is derived from an EMBL/GenBank/DDBJ whole genome shotgun (WGS) entry which is preliminary data.</text>
</comment>
<feature type="domain" description="NB-ARC" evidence="3">
    <location>
        <begin position="202"/>
        <end position="353"/>
    </location>
</feature>
<name>A0ABN9W9C0_9DINO</name>
<organism evidence="4 5">
    <name type="scientific">Prorocentrum cordatum</name>
    <dbReference type="NCBI Taxonomy" id="2364126"/>
    <lineage>
        <taxon>Eukaryota</taxon>
        <taxon>Sar</taxon>
        <taxon>Alveolata</taxon>
        <taxon>Dinophyceae</taxon>
        <taxon>Prorocentrales</taxon>
        <taxon>Prorocentraceae</taxon>
        <taxon>Prorocentrum</taxon>
    </lineage>
</organism>
<dbReference type="SUPFAM" id="SSF52540">
    <property type="entry name" value="P-loop containing nucleoside triphosphate hydrolases"/>
    <property type="match status" value="1"/>
</dbReference>
<reference evidence="4" key="1">
    <citation type="submission" date="2023-10" db="EMBL/GenBank/DDBJ databases">
        <authorList>
            <person name="Chen Y."/>
            <person name="Shah S."/>
            <person name="Dougan E. K."/>
            <person name="Thang M."/>
            <person name="Chan C."/>
        </authorList>
    </citation>
    <scope>NUCLEOTIDE SEQUENCE [LARGE SCALE GENOMIC DNA]</scope>
</reference>
<dbReference type="EMBL" id="CAUYUJ010018182">
    <property type="protein sequence ID" value="CAK0881438.1"/>
    <property type="molecule type" value="Genomic_DNA"/>
</dbReference>
<evidence type="ECO:0000256" key="2">
    <source>
        <dbReference type="SAM" id="Phobius"/>
    </source>
</evidence>
<dbReference type="InterPro" id="IPR011990">
    <property type="entry name" value="TPR-like_helical_dom_sf"/>
</dbReference>
<dbReference type="PANTHER" id="PTHR47691:SF3">
    <property type="entry name" value="HTH-TYPE TRANSCRIPTIONAL REGULATOR RV0890C-RELATED"/>
    <property type="match status" value="1"/>
</dbReference>
<evidence type="ECO:0000256" key="1">
    <source>
        <dbReference type="SAM" id="Coils"/>
    </source>
</evidence>
<dbReference type="InterPro" id="IPR019734">
    <property type="entry name" value="TPR_rpt"/>
</dbReference>
<dbReference type="SUPFAM" id="SSF48452">
    <property type="entry name" value="TPR-like"/>
    <property type="match status" value="2"/>
</dbReference>
<dbReference type="Gene3D" id="1.25.40.10">
    <property type="entry name" value="Tetratricopeptide repeat domain"/>
    <property type="match status" value="2"/>
</dbReference>
<feature type="transmembrane region" description="Helical" evidence="2">
    <location>
        <begin position="501"/>
        <end position="523"/>
    </location>
</feature>
<dbReference type="InterPro" id="IPR027417">
    <property type="entry name" value="P-loop_NTPase"/>
</dbReference>
<keyword evidence="2" id="KW-0812">Transmembrane</keyword>
<sequence length="1209" mass="129180">MAVVVEHLPISVELAAPPVPEPVGCGGAALTAALHRAVLGPAPPRLWVYVPDKCQAPSQDFPILIGFGLASLITQPMCQTYVDTVLHGCLEWGGAALAREWAATTFGWSAYFLNDAPLSRRPWLHRPRHTEIDEVLLQNESWTRFSERRHPEDFAVHWTAGIRGMWGVPPRNPGFVGRARELEQIGWALSSADASGTVSAGVTTIETVGLGGVGKTQLAAEYCHRRYQAQDGRCAYGLVVWLAAESSDSIAAGLRDLAADCGIAVKDMHNEQVVEEVRSRLFRSGCRWLLVFDNLEDRGVLDLYVPRGGFVAGHVLVTTRVVVPGVPQDRRIAVDCFSPEESLNFLSGSVGAHALESVADPGGGTASAGAVLAEALGHLPLAMAMAAAYMVHCDATCSEYCTALRNSARFLSSDSHKLSSYPMGVTESLSLSLRRMSQCGEQSTDGEVGPREVLDCVCFLAPDGVTKQLVSLLAHELRARRREPAGQGPWWLCTAPWPAHAGGVVAFAVAGASLAAALAAIIWRRRTARGRLAVAIVACMAAARCAVQQGQAALDGPLARAPSTDSLRRQPSWLSDVSLEADRIWTLLKQYSLLAVRDRTGSMHRLLQQLLRDLQGEEQSARSLTCCVAALRSLWAFDPADTTTWAEAGKLVEHAKAVGRHTDLLLGGGGGRRRISPVLLHALRGAADLLTDVALYMSMALSRFDEANAELEIATRFHKFHLPGGLTAVSADLARTLHTRGQVARYRGKLREASANLDAALEMRRSLSRQAEPHLWDVASTLHETGILRLRQQLPEAAEALLRESLGMKRSLRARSVPPPLARQHRFSDEAATLHQLAVAAMSAKPSRLDEAEGLLLEALAAEASDNPFGRGARAASLQQLARVQMRRGRLVAARGNLQEALALHQEAYGKDTPHVNLVAVRTQLGKVACELALKTGGSEAAPLLEESTGHLLEALCAQRRIYCGGRAGPGEPDANPSASASLESDRPEIAATLGQLGVVQRGRKCLSSAQWYFSAQREMLSRLVGAGCGQGPLRPSIDGAPGGPASEQLLRQLLAAMQWEKTTSRELGEVDRSKRLTEDMKAVSRALRAAGAAGGRAEPEPTDGGLQEGALCRACVGCREAVREALLEARKTGRGLPEGFCAAQAAGLAAAARRSEAEEGDGAQGGAALLRAAAAEFCSALLSQGDDKFQACDDMRSALRQLGVRGAT</sequence>
<keyword evidence="2" id="KW-1133">Transmembrane helix</keyword>
<keyword evidence="1" id="KW-0175">Coiled coil</keyword>
<dbReference type="Gene3D" id="3.40.50.300">
    <property type="entry name" value="P-loop containing nucleotide triphosphate hydrolases"/>
    <property type="match status" value="1"/>
</dbReference>